<evidence type="ECO:0000256" key="6">
    <source>
        <dbReference type="ARBA" id="ARBA00023180"/>
    </source>
</evidence>
<dbReference type="InterPro" id="IPR046936">
    <property type="entry name" value="BIM1-like"/>
</dbReference>
<evidence type="ECO:0000256" key="5">
    <source>
        <dbReference type="ARBA" id="ARBA00023136"/>
    </source>
</evidence>
<dbReference type="STRING" id="452589.G9P956"/>
<keyword evidence="9" id="KW-0812">Transmembrane</keyword>
<keyword evidence="3" id="KW-0336">GPI-anchor</keyword>
<dbReference type="EMBL" id="ABDG02000027">
    <property type="protein sequence ID" value="EHK41874.1"/>
    <property type="molecule type" value="Genomic_DNA"/>
</dbReference>
<protein>
    <recommendedName>
        <fullName evidence="11">Copper acquisition factor BIM1-like domain-containing protein</fullName>
    </recommendedName>
</protein>
<evidence type="ECO:0000256" key="2">
    <source>
        <dbReference type="ARBA" id="ARBA00022475"/>
    </source>
</evidence>
<dbReference type="OMA" id="WSGDMDN"/>
<evidence type="ECO:0000256" key="8">
    <source>
        <dbReference type="SAM" id="MobiDB-lite"/>
    </source>
</evidence>
<keyword evidence="9" id="KW-1133">Transmembrane helix</keyword>
<evidence type="ECO:0000313" key="12">
    <source>
        <dbReference type="EMBL" id="EHK41874.1"/>
    </source>
</evidence>
<dbReference type="GO" id="GO:0005886">
    <property type="term" value="C:plasma membrane"/>
    <property type="evidence" value="ECO:0007669"/>
    <property type="project" value="UniProtKB-SubCell"/>
</dbReference>
<dbReference type="GO" id="GO:0098552">
    <property type="term" value="C:side of membrane"/>
    <property type="evidence" value="ECO:0007669"/>
    <property type="project" value="UniProtKB-KW"/>
</dbReference>
<organism evidence="12 13">
    <name type="scientific">Hypocrea atroviridis (strain ATCC 20476 / IMI 206040)</name>
    <name type="common">Trichoderma atroviride</name>
    <dbReference type="NCBI Taxonomy" id="452589"/>
    <lineage>
        <taxon>Eukaryota</taxon>
        <taxon>Fungi</taxon>
        <taxon>Dikarya</taxon>
        <taxon>Ascomycota</taxon>
        <taxon>Pezizomycotina</taxon>
        <taxon>Sordariomycetes</taxon>
        <taxon>Hypocreomycetidae</taxon>
        <taxon>Hypocreales</taxon>
        <taxon>Hypocreaceae</taxon>
        <taxon>Trichoderma</taxon>
    </lineage>
</organism>
<dbReference type="Proteomes" id="UP000005426">
    <property type="component" value="Unassembled WGS sequence"/>
</dbReference>
<keyword evidence="7" id="KW-0449">Lipoprotein</keyword>
<dbReference type="InterPro" id="IPR046530">
    <property type="entry name" value="BIM1-like_dom"/>
</dbReference>
<feature type="signal peptide" evidence="10">
    <location>
        <begin position="1"/>
        <end position="20"/>
    </location>
</feature>
<name>G9P956_HYPAI</name>
<keyword evidence="6" id="KW-0325">Glycoprotein</keyword>
<dbReference type="eggNOG" id="ENOG502S3DR">
    <property type="taxonomic scope" value="Eukaryota"/>
</dbReference>
<feature type="chain" id="PRO_5003525279" description="Copper acquisition factor BIM1-like domain-containing protein" evidence="10">
    <location>
        <begin position="21"/>
        <end position="269"/>
    </location>
</feature>
<evidence type="ECO:0000313" key="13">
    <source>
        <dbReference type="Proteomes" id="UP000005426"/>
    </source>
</evidence>
<keyword evidence="2" id="KW-1003">Cell membrane</keyword>
<gene>
    <name evidence="12" type="ORF">TRIATDRAFT_84355</name>
</gene>
<comment type="caution">
    <text evidence="12">The sequence shown here is derived from an EMBL/GenBank/DDBJ whole genome shotgun (WGS) entry which is preliminary data.</text>
</comment>
<dbReference type="PANTHER" id="PTHR34992:SF5">
    <property type="entry name" value="ANCHORED PROTEIN, PUTATIVE (AFU_ORTHOLOGUE AFUA_6G02800)-RELATED"/>
    <property type="match status" value="1"/>
</dbReference>
<dbReference type="Pfam" id="PF20238">
    <property type="entry name" value="BIM1-like_dom"/>
    <property type="match status" value="1"/>
</dbReference>
<accession>G9P956</accession>
<reference evidence="12 13" key="1">
    <citation type="journal article" date="2011" name="Genome Biol.">
        <title>Comparative genome sequence analysis underscores mycoparasitism as the ancestral life style of Trichoderma.</title>
        <authorList>
            <person name="Kubicek C.P."/>
            <person name="Herrera-Estrella A."/>
            <person name="Seidl-Seiboth V."/>
            <person name="Martinez D.A."/>
            <person name="Druzhinina I.S."/>
            <person name="Thon M."/>
            <person name="Zeilinger S."/>
            <person name="Casas-Flores S."/>
            <person name="Horwitz B.A."/>
            <person name="Mukherjee P.K."/>
            <person name="Mukherjee M."/>
            <person name="Kredics L."/>
            <person name="Alcaraz L.D."/>
            <person name="Aerts A."/>
            <person name="Antal Z."/>
            <person name="Atanasova L."/>
            <person name="Cervantes-Badillo M.G."/>
            <person name="Challacombe J."/>
            <person name="Chertkov O."/>
            <person name="McCluskey K."/>
            <person name="Coulpier F."/>
            <person name="Deshpande N."/>
            <person name="von Doehren H."/>
            <person name="Ebbole D.J."/>
            <person name="Esquivel-Naranjo E.U."/>
            <person name="Fekete E."/>
            <person name="Flipphi M."/>
            <person name="Glaser F."/>
            <person name="Gomez-Rodriguez E.Y."/>
            <person name="Gruber S."/>
            <person name="Han C."/>
            <person name="Henrissat B."/>
            <person name="Hermosa R."/>
            <person name="Hernandez-Onate M."/>
            <person name="Karaffa L."/>
            <person name="Kosti I."/>
            <person name="Le Crom S."/>
            <person name="Lindquist E."/>
            <person name="Lucas S."/>
            <person name="Luebeck M."/>
            <person name="Luebeck P.S."/>
            <person name="Margeot A."/>
            <person name="Metz B."/>
            <person name="Misra M."/>
            <person name="Nevalainen H."/>
            <person name="Omann M."/>
            <person name="Packer N."/>
            <person name="Perrone G."/>
            <person name="Uresti-Rivera E.E."/>
            <person name="Salamov A."/>
            <person name="Schmoll M."/>
            <person name="Seiboth B."/>
            <person name="Shapiro H."/>
            <person name="Sukno S."/>
            <person name="Tamayo-Ramos J.A."/>
            <person name="Tisch D."/>
            <person name="Wiest A."/>
            <person name="Wilkinson H.H."/>
            <person name="Zhang M."/>
            <person name="Coutinho P.M."/>
            <person name="Kenerley C.M."/>
            <person name="Monte E."/>
            <person name="Baker S.E."/>
            <person name="Grigoriev I.V."/>
        </authorList>
    </citation>
    <scope>NUCLEOTIDE SEQUENCE [LARGE SCALE GENOMIC DNA]</scope>
    <source>
        <strain evidence="13">ATCC 20476 / IMI 206040</strain>
    </source>
</reference>
<proteinExistence type="predicted"/>
<dbReference type="PANTHER" id="PTHR34992">
    <property type="entry name" value="HYPHAL ANASTAMOSIS-7 PROTEIN"/>
    <property type="match status" value="1"/>
</dbReference>
<feature type="region of interest" description="Disordered" evidence="8">
    <location>
        <begin position="173"/>
        <end position="197"/>
    </location>
</feature>
<evidence type="ECO:0000256" key="3">
    <source>
        <dbReference type="ARBA" id="ARBA00022622"/>
    </source>
</evidence>
<dbReference type="AlphaFoldDB" id="G9P956"/>
<keyword evidence="5 9" id="KW-0472">Membrane</keyword>
<sequence length="269" mass="29869">MSFSLFPLVVFLSLACLTCAQQFMGPASFAWPLPREWKRTSDDVQPCGMSPQGRRSKFPLLLLSKYETQNIEVKVSYNTDPQSVADFSHFLKRRISNYGVGFTCFKIPDAPQGMDAGANATFQMRLESNYETPLPRSYFSCADITYVEREGLDFPDSPFPCVNTTDAEWEILPTPTKKQDPPGPTATPWSPTEEKGKKKLSSGAIAGICIGGTIVLSGIVVLICKAVMESRESKERQKQVPCRWEPGSYGLPDLVPVNYDVYGTPTRRG</sequence>
<keyword evidence="13" id="KW-1185">Reference proteome</keyword>
<evidence type="ECO:0000256" key="10">
    <source>
        <dbReference type="SAM" id="SignalP"/>
    </source>
</evidence>
<comment type="subcellular location">
    <subcellularLocation>
        <location evidence="1">Cell membrane</location>
        <topology evidence="1">Lipid-anchor</topology>
        <topology evidence="1">GPI-anchor</topology>
    </subcellularLocation>
</comment>
<evidence type="ECO:0000256" key="1">
    <source>
        <dbReference type="ARBA" id="ARBA00004609"/>
    </source>
</evidence>
<feature type="domain" description="Copper acquisition factor BIM1-like" evidence="11">
    <location>
        <begin position="24"/>
        <end position="166"/>
    </location>
</feature>
<feature type="transmembrane region" description="Helical" evidence="9">
    <location>
        <begin position="204"/>
        <end position="228"/>
    </location>
</feature>
<evidence type="ECO:0000259" key="11">
    <source>
        <dbReference type="Pfam" id="PF20238"/>
    </source>
</evidence>
<dbReference type="HOGENOM" id="CLU_067864_1_0_1"/>
<evidence type="ECO:0000256" key="7">
    <source>
        <dbReference type="ARBA" id="ARBA00023288"/>
    </source>
</evidence>
<keyword evidence="4 10" id="KW-0732">Signal</keyword>
<evidence type="ECO:0000256" key="4">
    <source>
        <dbReference type="ARBA" id="ARBA00022729"/>
    </source>
</evidence>
<dbReference type="OrthoDB" id="2587363at2759"/>
<evidence type="ECO:0000256" key="9">
    <source>
        <dbReference type="SAM" id="Phobius"/>
    </source>
</evidence>